<feature type="domain" description="Flagellar basal body rod protein N-terminal" evidence="5">
    <location>
        <begin position="6"/>
        <end position="33"/>
    </location>
</feature>
<evidence type="ECO:0000256" key="4">
    <source>
        <dbReference type="ARBA" id="ARBA00023143"/>
    </source>
</evidence>
<evidence type="ECO:0000259" key="5">
    <source>
        <dbReference type="Pfam" id="PF00460"/>
    </source>
</evidence>
<dbReference type="InterPro" id="IPR011491">
    <property type="entry name" value="FlgE_D2"/>
</dbReference>
<dbReference type="PANTHER" id="PTHR30435:SF1">
    <property type="entry name" value="FLAGELLAR HOOK PROTEIN FLGE"/>
    <property type="match status" value="1"/>
</dbReference>
<evidence type="ECO:0000259" key="8">
    <source>
        <dbReference type="Pfam" id="PF22692"/>
    </source>
</evidence>
<feature type="domain" description="Flagellar hook protein FlgE/F/G-like D1" evidence="8">
    <location>
        <begin position="84"/>
        <end position="144"/>
    </location>
</feature>
<dbReference type="InterPro" id="IPR020013">
    <property type="entry name" value="Flagellar_FlgE/F/G"/>
</dbReference>
<dbReference type="NCBIfam" id="NF004238">
    <property type="entry name" value="PRK05682.1-1"/>
    <property type="match status" value="1"/>
</dbReference>
<protein>
    <recommendedName>
        <fullName evidence="3">Flagellar hook protein FlgE</fullName>
    </recommendedName>
</protein>
<dbReference type="PANTHER" id="PTHR30435">
    <property type="entry name" value="FLAGELLAR PROTEIN"/>
    <property type="match status" value="1"/>
</dbReference>
<accession>A0A1J5TID6</accession>
<proteinExistence type="inferred from homology"/>
<dbReference type="PROSITE" id="PS00588">
    <property type="entry name" value="FLAGELLA_BB_ROD"/>
    <property type="match status" value="1"/>
</dbReference>
<dbReference type="EMBL" id="MLJW01000008">
    <property type="protein sequence ID" value="OIR15928.1"/>
    <property type="molecule type" value="Genomic_DNA"/>
</dbReference>
<dbReference type="AlphaFoldDB" id="A0A1J5TID6"/>
<dbReference type="Pfam" id="PF07559">
    <property type="entry name" value="FlgE_D2"/>
    <property type="match status" value="1"/>
</dbReference>
<dbReference type="GO" id="GO:0009424">
    <property type="term" value="C:bacterial-type flagellum hook"/>
    <property type="evidence" value="ECO:0007669"/>
    <property type="project" value="TreeGrafter"/>
</dbReference>
<evidence type="ECO:0000259" key="6">
    <source>
        <dbReference type="Pfam" id="PF06429"/>
    </source>
</evidence>
<dbReference type="InterPro" id="IPR037058">
    <property type="entry name" value="Falgellar_hook_FlgE_sf"/>
</dbReference>
<dbReference type="Pfam" id="PF06429">
    <property type="entry name" value="Flg_bbr_C"/>
    <property type="match status" value="1"/>
</dbReference>
<dbReference type="GO" id="GO:0071978">
    <property type="term" value="P:bacterial-type flagellum-dependent swarming motility"/>
    <property type="evidence" value="ECO:0007669"/>
    <property type="project" value="TreeGrafter"/>
</dbReference>
<comment type="subcellular location">
    <subcellularLocation>
        <location evidence="1">Bacterial flagellum basal body</location>
    </subcellularLocation>
</comment>
<reference evidence="9" key="1">
    <citation type="submission" date="2016-10" db="EMBL/GenBank/DDBJ databases">
        <title>Sequence of Gallionella enrichment culture.</title>
        <authorList>
            <person name="Poehlein A."/>
            <person name="Muehling M."/>
            <person name="Daniel R."/>
        </authorList>
    </citation>
    <scope>NUCLEOTIDE SEQUENCE</scope>
</reference>
<keyword evidence="9" id="KW-0969">Cilium</keyword>
<dbReference type="InterPro" id="IPR019776">
    <property type="entry name" value="Flagellar_basal_body_rod_CS"/>
</dbReference>
<feature type="domain" description="Flagellar hook protein FlgE D2" evidence="7">
    <location>
        <begin position="162"/>
        <end position="362"/>
    </location>
</feature>
<sequence>MGFEQGLSGLNAASKSLDVIGNNVANASTVGFKQSQAQFADIYANSLGGGGSSVAAGIGVQVAAVAQQFTQGNITTTNNSLDMAISGSGFFRMSNNGTITYSRNGQFQLDKNGFIVDNQGKDLTGYQPNAAGVIVATTPGPIQISTANLLPKASTAVTAGVNLNANAAIIPAAPAFDPNNPATFDNSTSATIYDSLGGSHIASMYFAKTSANTWNTYLTVDGAMVPPGGATPGLLTPMTFNTNGTLATPTTAVTSASFTPSSAAITLAGSTITGGTTVTVPSTAGLVSGATVTGDNFPAGTTITITGPTTFTTSAPGTNASGVTLNVTNPPSAAPQTLSFNFGSTTQFGTTFGVNSLSQDGYTSGQMTGFTTGSDGMVTGRYSNGQTRTLGQVVLANFSNAQGLQSLGNNQWAETSTSGNPLVGTPGSASLGVLQTSATEDSNVDLTAELVNMITAQRAYQANAQTIKTQDQIMQTIVNLR</sequence>
<dbReference type="NCBIfam" id="TIGR03506">
    <property type="entry name" value="FlgEFG_subfam"/>
    <property type="match status" value="1"/>
</dbReference>
<evidence type="ECO:0000259" key="7">
    <source>
        <dbReference type="Pfam" id="PF07559"/>
    </source>
</evidence>
<comment type="caution">
    <text evidence="9">The sequence shown here is derived from an EMBL/GenBank/DDBJ whole genome shotgun (WGS) entry which is preliminary data.</text>
</comment>
<evidence type="ECO:0000256" key="3">
    <source>
        <dbReference type="ARBA" id="ARBA00019015"/>
    </source>
</evidence>
<dbReference type="GO" id="GO:0005829">
    <property type="term" value="C:cytosol"/>
    <property type="evidence" value="ECO:0007669"/>
    <property type="project" value="TreeGrafter"/>
</dbReference>
<dbReference type="SUPFAM" id="SSF117143">
    <property type="entry name" value="Flagellar hook protein flgE"/>
    <property type="match status" value="2"/>
</dbReference>
<dbReference type="Pfam" id="PF00460">
    <property type="entry name" value="Flg_bb_rod"/>
    <property type="match status" value="1"/>
</dbReference>
<evidence type="ECO:0000256" key="2">
    <source>
        <dbReference type="ARBA" id="ARBA00009677"/>
    </source>
</evidence>
<dbReference type="GO" id="GO:0009425">
    <property type="term" value="C:bacterial-type flagellum basal body"/>
    <property type="evidence" value="ECO:0007669"/>
    <property type="project" value="UniProtKB-SubCell"/>
</dbReference>
<feature type="domain" description="Flagellar basal-body/hook protein C-terminal" evidence="6">
    <location>
        <begin position="437"/>
        <end position="480"/>
    </location>
</feature>
<comment type="similarity">
    <text evidence="2">Belongs to the flagella basal body rod proteins family.</text>
</comment>
<dbReference type="InterPro" id="IPR010930">
    <property type="entry name" value="Flg_bb/hook_C_dom"/>
</dbReference>
<dbReference type="Gene3D" id="2.60.98.20">
    <property type="entry name" value="Flagellar hook protein FlgE"/>
    <property type="match status" value="1"/>
</dbReference>
<organism evidence="9">
    <name type="scientific">mine drainage metagenome</name>
    <dbReference type="NCBI Taxonomy" id="410659"/>
    <lineage>
        <taxon>unclassified sequences</taxon>
        <taxon>metagenomes</taxon>
        <taxon>ecological metagenomes</taxon>
    </lineage>
</organism>
<keyword evidence="9" id="KW-0282">Flagellum</keyword>
<dbReference type="InterPro" id="IPR053967">
    <property type="entry name" value="LlgE_F_G-like_D1"/>
</dbReference>
<dbReference type="InterPro" id="IPR037925">
    <property type="entry name" value="FlgE/F/G-like"/>
</dbReference>
<name>A0A1J5TID6_9ZZZZ</name>
<dbReference type="Pfam" id="PF22692">
    <property type="entry name" value="LlgE_F_G_D1"/>
    <property type="match status" value="1"/>
</dbReference>
<evidence type="ECO:0000313" key="9">
    <source>
        <dbReference type="EMBL" id="OIR15928.1"/>
    </source>
</evidence>
<evidence type="ECO:0000256" key="1">
    <source>
        <dbReference type="ARBA" id="ARBA00004117"/>
    </source>
</evidence>
<keyword evidence="4" id="KW-0975">Bacterial flagellum</keyword>
<keyword evidence="9" id="KW-0966">Cell projection</keyword>
<dbReference type="InterPro" id="IPR001444">
    <property type="entry name" value="Flag_bb_rod_N"/>
</dbReference>
<gene>
    <name evidence="9" type="primary">flgE_1</name>
    <name evidence="9" type="ORF">GALL_34290</name>
</gene>